<dbReference type="SUPFAM" id="SSF69118">
    <property type="entry name" value="AhpD-like"/>
    <property type="match status" value="2"/>
</dbReference>
<dbReference type="InterPro" id="IPR029032">
    <property type="entry name" value="AhpD-like"/>
</dbReference>
<protein>
    <recommendedName>
        <fullName evidence="1">Carboxymuconolactone decarboxylase-like domain-containing protein</fullName>
    </recommendedName>
</protein>
<comment type="caution">
    <text evidence="2">The sequence shown here is derived from an EMBL/GenBank/DDBJ whole genome shotgun (WGS) entry which is preliminary data.</text>
</comment>
<accession>A0ABP7MWY0</accession>
<dbReference type="PANTHER" id="PTHR33570:SF10">
    <property type="entry name" value="GAMMA-CARBOXYMUCONOLACTONE DECARBOXYLASE"/>
    <property type="match status" value="1"/>
</dbReference>
<reference evidence="3" key="1">
    <citation type="journal article" date="2019" name="Int. J. Syst. Evol. Microbiol.">
        <title>The Global Catalogue of Microorganisms (GCM) 10K type strain sequencing project: providing services to taxonomists for standard genome sequencing and annotation.</title>
        <authorList>
            <consortium name="The Broad Institute Genomics Platform"/>
            <consortium name="The Broad Institute Genome Sequencing Center for Infectious Disease"/>
            <person name="Wu L."/>
            <person name="Ma J."/>
        </authorList>
    </citation>
    <scope>NUCLEOTIDE SEQUENCE [LARGE SCALE GENOMIC DNA]</scope>
    <source>
        <strain evidence="3">JCM 17551</strain>
    </source>
</reference>
<gene>
    <name evidence="2" type="ORF">GCM10022277_30880</name>
</gene>
<dbReference type="PANTHER" id="PTHR33570">
    <property type="entry name" value="4-CARBOXYMUCONOLACTONE DECARBOXYLASE FAMILY PROTEIN"/>
    <property type="match status" value="1"/>
</dbReference>
<evidence type="ECO:0000313" key="3">
    <source>
        <dbReference type="Proteomes" id="UP001501565"/>
    </source>
</evidence>
<feature type="domain" description="Carboxymuconolactone decarboxylase-like" evidence="1">
    <location>
        <begin position="170"/>
        <end position="254"/>
    </location>
</feature>
<dbReference type="Pfam" id="PF02627">
    <property type="entry name" value="CMD"/>
    <property type="match status" value="2"/>
</dbReference>
<keyword evidence="3" id="KW-1185">Reference proteome</keyword>
<evidence type="ECO:0000313" key="2">
    <source>
        <dbReference type="EMBL" id="GAA3931859.1"/>
    </source>
</evidence>
<organism evidence="2 3">
    <name type="scientific">Litoribacillus peritrichatus</name>
    <dbReference type="NCBI Taxonomy" id="718191"/>
    <lineage>
        <taxon>Bacteria</taxon>
        <taxon>Pseudomonadati</taxon>
        <taxon>Pseudomonadota</taxon>
        <taxon>Gammaproteobacteria</taxon>
        <taxon>Oceanospirillales</taxon>
        <taxon>Oceanospirillaceae</taxon>
        <taxon>Litoribacillus</taxon>
    </lineage>
</organism>
<dbReference type="Gene3D" id="1.20.1290.10">
    <property type="entry name" value="AhpD-like"/>
    <property type="match status" value="1"/>
</dbReference>
<proteinExistence type="predicted"/>
<dbReference type="InterPro" id="IPR052512">
    <property type="entry name" value="4CMD/NDH-1_regulator"/>
</dbReference>
<name>A0ABP7MWY0_9GAMM</name>
<dbReference type="InterPro" id="IPR003779">
    <property type="entry name" value="CMD-like"/>
</dbReference>
<dbReference type="Proteomes" id="UP001501565">
    <property type="component" value="Unassembled WGS sequence"/>
</dbReference>
<dbReference type="EMBL" id="BAABBN010000007">
    <property type="protein sequence ID" value="GAA3931859.1"/>
    <property type="molecule type" value="Genomic_DNA"/>
</dbReference>
<evidence type="ECO:0000259" key="1">
    <source>
        <dbReference type="Pfam" id="PF02627"/>
    </source>
</evidence>
<sequence length="258" mass="28273">MDLYKRGLQNLKNVSPNTEGKPLTNGIPSALAEHFISFLYGEVYESINLSPKNRELVLVAGLIALGDNTTELSVHINGALNSGWTALEMQEVMLQMSVYSGLPSSVNGMNALKEVLDQRKQRGITDVTSPPLASKQKTEKSRLEVGSNQLEKLQVIEAKALQDAYKDVSPNFAKHVIEYAFGEILSRPTLDYQTREMITIAALTAMDATNQLKFHIQGALNLGILSREIADIIILVGAYSGFPSMANATNVLKEVHDE</sequence>
<feature type="domain" description="Carboxymuconolactone decarboxylase-like" evidence="1">
    <location>
        <begin position="31"/>
        <end position="114"/>
    </location>
</feature>